<dbReference type="InterPro" id="IPR001214">
    <property type="entry name" value="SET_dom"/>
</dbReference>
<evidence type="ECO:0000313" key="2">
    <source>
        <dbReference type="EMBL" id="CAE8598699.1"/>
    </source>
</evidence>
<feature type="domain" description="SET" evidence="1">
    <location>
        <begin position="86"/>
        <end position="225"/>
    </location>
</feature>
<comment type="caution">
    <text evidence="2">The sequence shown here is derived from an EMBL/GenBank/DDBJ whole genome shotgun (WGS) entry which is preliminary data.</text>
</comment>
<dbReference type="AlphaFoldDB" id="A0A813EEJ6"/>
<dbReference type="CDD" id="cd08161">
    <property type="entry name" value="SET"/>
    <property type="match status" value="1"/>
</dbReference>
<dbReference type="OrthoDB" id="10267592at2759"/>
<dbReference type="Proteomes" id="UP000654075">
    <property type="component" value="Unassembled WGS sequence"/>
</dbReference>
<evidence type="ECO:0000313" key="3">
    <source>
        <dbReference type="Proteomes" id="UP000654075"/>
    </source>
</evidence>
<sequence>MTKDKTSQEDLEGQWSEDDLRAEVVRLRQELRDSREETLRLGRRVSELEAQASSSDALQITKLTCPGGEPDEQDKRRVLDHLRSEAYVHLAVSPIAGVGVFAFRTIPVGIDPFPICNPHMGSKEQFCVCSGSELRGMPPGVCDLVKSFFAPLTEDDSWTPQTDENGEILYGVLATGMNSLNLSWYLNHSDNPNISFKDADDEGGFNSFVTNRQIEAGEELVNDYRELGKEFYALVIGGG</sequence>
<dbReference type="EMBL" id="CAJNNV010010512">
    <property type="protein sequence ID" value="CAE8598699.1"/>
    <property type="molecule type" value="Genomic_DNA"/>
</dbReference>
<name>A0A813EEJ6_POLGL</name>
<organism evidence="2 3">
    <name type="scientific">Polarella glacialis</name>
    <name type="common">Dinoflagellate</name>
    <dbReference type="NCBI Taxonomy" id="89957"/>
    <lineage>
        <taxon>Eukaryota</taxon>
        <taxon>Sar</taxon>
        <taxon>Alveolata</taxon>
        <taxon>Dinophyceae</taxon>
        <taxon>Suessiales</taxon>
        <taxon>Suessiaceae</taxon>
        <taxon>Polarella</taxon>
    </lineage>
</organism>
<dbReference type="PROSITE" id="PS50280">
    <property type="entry name" value="SET"/>
    <property type="match status" value="1"/>
</dbReference>
<protein>
    <recommendedName>
        <fullName evidence="1">SET domain-containing protein</fullName>
    </recommendedName>
</protein>
<dbReference type="SUPFAM" id="SSF82199">
    <property type="entry name" value="SET domain"/>
    <property type="match status" value="1"/>
</dbReference>
<accession>A0A813EEJ6</accession>
<dbReference type="Gene3D" id="2.170.270.10">
    <property type="entry name" value="SET domain"/>
    <property type="match status" value="1"/>
</dbReference>
<dbReference type="InterPro" id="IPR046341">
    <property type="entry name" value="SET_dom_sf"/>
</dbReference>
<dbReference type="Pfam" id="PF00856">
    <property type="entry name" value="SET"/>
    <property type="match status" value="1"/>
</dbReference>
<reference evidence="2" key="1">
    <citation type="submission" date="2021-02" db="EMBL/GenBank/DDBJ databases">
        <authorList>
            <person name="Dougan E. K."/>
            <person name="Rhodes N."/>
            <person name="Thang M."/>
            <person name="Chan C."/>
        </authorList>
    </citation>
    <scope>NUCLEOTIDE SEQUENCE</scope>
</reference>
<dbReference type="OMA" id="PEIHARC"/>
<evidence type="ECO:0000259" key="1">
    <source>
        <dbReference type="PROSITE" id="PS50280"/>
    </source>
</evidence>
<gene>
    <name evidence="2" type="ORF">PGLA1383_LOCUS17100</name>
</gene>
<keyword evidence="3" id="KW-1185">Reference proteome</keyword>
<proteinExistence type="predicted"/>